<evidence type="ECO:0000313" key="1">
    <source>
        <dbReference type="EMBL" id="GGN53035.1"/>
    </source>
</evidence>
<keyword evidence="2" id="KW-1185">Reference proteome</keyword>
<dbReference type="EMBL" id="BMOS01000004">
    <property type="protein sequence ID" value="GGN53035.1"/>
    <property type="molecule type" value="Genomic_DNA"/>
</dbReference>
<evidence type="ECO:0000313" key="2">
    <source>
        <dbReference type="Proteomes" id="UP000624041"/>
    </source>
</evidence>
<reference evidence="1" key="1">
    <citation type="journal article" date="2014" name="Int. J. Syst. Evol. Microbiol.">
        <title>Complete genome sequence of Corynebacterium casei LMG S-19264T (=DSM 44701T), isolated from a smear-ripened cheese.</title>
        <authorList>
            <consortium name="US DOE Joint Genome Institute (JGI-PGF)"/>
            <person name="Walter F."/>
            <person name="Albersmeier A."/>
            <person name="Kalinowski J."/>
            <person name="Ruckert C."/>
        </authorList>
    </citation>
    <scope>NUCLEOTIDE SEQUENCE</scope>
    <source>
        <strain evidence="1">JCM 17251</strain>
    </source>
</reference>
<dbReference type="AlphaFoldDB" id="A0A918CZU2"/>
<reference evidence="1" key="2">
    <citation type="submission" date="2020-09" db="EMBL/GenBank/DDBJ databases">
        <authorList>
            <person name="Sun Q."/>
            <person name="Ohkuma M."/>
        </authorList>
    </citation>
    <scope>NUCLEOTIDE SEQUENCE</scope>
    <source>
        <strain evidence="1">JCM 17251</strain>
    </source>
</reference>
<dbReference type="Proteomes" id="UP000624041">
    <property type="component" value="Unassembled WGS sequence"/>
</dbReference>
<accession>A0A918CZU2</accession>
<proteinExistence type="predicted"/>
<gene>
    <name evidence="1" type="ORF">GCM10007971_09150</name>
</gene>
<name>A0A918CZU2_9BACI</name>
<comment type="caution">
    <text evidence="1">The sequence shown here is derived from an EMBL/GenBank/DDBJ whole genome shotgun (WGS) entry which is preliminary data.</text>
</comment>
<organism evidence="1 2">
    <name type="scientific">Oceanobacillus indicireducens</name>
    <dbReference type="NCBI Taxonomy" id="1004261"/>
    <lineage>
        <taxon>Bacteria</taxon>
        <taxon>Bacillati</taxon>
        <taxon>Bacillota</taxon>
        <taxon>Bacilli</taxon>
        <taxon>Bacillales</taxon>
        <taxon>Bacillaceae</taxon>
        <taxon>Oceanobacillus</taxon>
    </lineage>
</organism>
<protein>
    <submittedName>
        <fullName evidence="1">Uncharacterized protein</fullName>
    </submittedName>
</protein>
<sequence>MIDLSVIINGEFYDEEVKLGFLVGKEVGKPVLFRARFYSKEMD</sequence>